<dbReference type="RefSeq" id="WP_013170551.1">
    <property type="nucleotide sequence ID" value="NC_014218.1"/>
</dbReference>
<feature type="domain" description="Metallo-beta-lactamase" evidence="5">
    <location>
        <begin position="13"/>
        <end position="186"/>
    </location>
</feature>
<organism evidence="6 7">
    <name type="scientific">Arcanobacterium haemolyticum (strain ATCC 9345 / DSM 20595 / CCM 5947 / CCUG 17215 / LMG 16163 / NBRC 15585 / NCTC 8452 / 11018)</name>
    <dbReference type="NCBI Taxonomy" id="644284"/>
    <lineage>
        <taxon>Bacteria</taxon>
        <taxon>Bacillati</taxon>
        <taxon>Actinomycetota</taxon>
        <taxon>Actinomycetes</taxon>
        <taxon>Actinomycetales</taxon>
        <taxon>Actinomycetaceae</taxon>
        <taxon>Arcanobacterium</taxon>
    </lineage>
</organism>
<name>D7BK80_ARCHD</name>
<dbReference type="GO" id="GO:0016787">
    <property type="term" value="F:hydrolase activity"/>
    <property type="evidence" value="ECO:0007669"/>
    <property type="project" value="UniProtKB-KW"/>
</dbReference>
<evidence type="ECO:0000259" key="5">
    <source>
        <dbReference type="SMART" id="SM00849"/>
    </source>
</evidence>
<dbReference type="SUPFAM" id="SSF56281">
    <property type="entry name" value="Metallo-hydrolase/oxidoreductase"/>
    <property type="match status" value="1"/>
</dbReference>
<dbReference type="InterPro" id="IPR001279">
    <property type="entry name" value="Metallo-B-lactamas"/>
</dbReference>
<comment type="cofactor">
    <cofactor evidence="1">
        <name>Zn(2+)</name>
        <dbReference type="ChEBI" id="CHEBI:29105"/>
    </cofactor>
</comment>
<dbReference type="Pfam" id="PF00753">
    <property type="entry name" value="Lactamase_B"/>
    <property type="match status" value="1"/>
</dbReference>
<reference evidence="6 7" key="1">
    <citation type="journal article" date="2010" name="Stand. Genomic Sci.">
        <title>Complete genome sequence of Arcanobacterium haemolyticum type strain (11018).</title>
        <authorList>
            <person name="Yasawong M."/>
            <person name="Teshima H."/>
            <person name="Lapidus A."/>
            <person name="Nolan M."/>
            <person name="Lucas S."/>
            <person name="Glavina Del Rio T."/>
            <person name="Tice H."/>
            <person name="Cheng J."/>
            <person name="Bruce D."/>
            <person name="Detter C."/>
            <person name="Tapia R."/>
            <person name="Han C."/>
            <person name="Goodwin L."/>
            <person name="Pitluck S."/>
            <person name="Liolios K."/>
            <person name="Ivanova N."/>
            <person name="Mavromatis K."/>
            <person name="Mikhailova N."/>
            <person name="Pati A."/>
            <person name="Chen A."/>
            <person name="Palaniappan K."/>
            <person name="Land M."/>
            <person name="Hauser L."/>
            <person name="Chang Y."/>
            <person name="Jeffries C."/>
            <person name="Rohde M."/>
            <person name="Sikorski J."/>
            <person name="Pukall R."/>
            <person name="Goker M."/>
            <person name="Woyke T."/>
            <person name="Bristow J."/>
            <person name="Eisen J."/>
            <person name="Markowitz V."/>
            <person name="Hugenholtz P."/>
            <person name="Kyrpides N."/>
            <person name="Klenk H."/>
        </authorList>
    </citation>
    <scope>NUCLEOTIDE SEQUENCE [LARGE SCALE GENOMIC DNA]</scope>
    <source>
        <strain evidence="7">ATCC 9345 / DSM 20595 / CCUG 17215 / LMG 16163 / NBRC 15585 / NCTC 8452 / 11018</strain>
    </source>
</reference>
<protein>
    <submittedName>
        <fullName evidence="6">Beta-lactamase domain protein</fullName>
    </submittedName>
</protein>
<dbReference type="GO" id="GO:0046872">
    <property type="term" value="F:metal ion binding"/>
    <property type="evidence" value="ECO:0007669"/>
    <property type="project" value="UniProtKB-KW"/>
</dbReference>
<gene>
    <name evidence="6" type="ordered locus">Arch_1358</name>
</gene>
<dbReference type="eggNOG" id="COG0491">
    <property type="taxonomic scope" value="Bacteria"/>
</dbReference>
<evidence type="ECO:0000313" key="6">
    <source>
        <dbReference type="EMBL" id="ADH93060.1"/>
    </source>
</evidence>
<evidence type="ECO:0000256" key="3">
    <source>
        <dbReference type="ARBA" id="ARBA00022801"/>
    </source>
</evidence>
<sequence>MVTIERYIVGAWEANCYLLTSQDETLVIDPGAQPGLLLPILKNHNVKAIVATHGHSDHIGAINEIRSEYLCPVFIGKDDAEMARNPIYSGFADEGSSYRVTDCEFVTEGSLITVGEEVLSVIETPGHTPGSLCLFNQKNALLFTGDTLFRNGIGSTAFVLGDTPALIASLGRLGELPGNTTVLPGHGESTTIGEEKIHNIYLNGSTWHV</sequence>
<dbReference type="Proteomes" id="UP000000376">
    <property type="component" value="Chromosome"/>
</dbReference>
<dbReference type="PANTHER" id="PTHR46233:SF3">
    <property type="entry name" value="HYDROXYACYLGLUTATHIONE HYDROLASE GLOC"/>
    <property type="match status" value="1"/>
</dbReference>
<dbReference type="PANTHER" id="PTHR46233">
    <property type="entry name" value="HYDROXYACYLGLUTATHIONE HYDROLASE GLOC"/>
    <property type="match status" value="1"/>
</dbReference>
<proteinExistence type="predicted"/>
<dbReference type="EMBL" id="CP002045">
    <property type="protein sequence ID" value="ADH93060.1"/>
    <property type="molecule type" value="Genomic_DNA"/>
</dbReference>
<keyword evidence="2" id="KW-0479">Metal-binding</keyword>
<dbReference type="AlphaFoldDB" id="D7BK80"/>
<dbReference type="CDD" id="cd06262">
    <property type="entry name" value="metallo-hydrolase-like_MBL-fold"/>
    <property type="match status" value="1"/>
</dbReference>
<keyword evidence="7" id="KW-1185">Reference proteome</keyword>
<dbReference type="OrthoDB" id="9802991at2"/>
<evidence type="ECO:0000313" key="7">
    <source>
        <dbReference type="Proteomes" id="UP000000376"/>
    </source>
</evidence>
<evidence type="ECO:0000256" key="1">
    <source>
        <dbReference type="ARBA" id="ARBA00001947"/>
    </source>
</evidence>
<accession>D7BK80</accession>
<keyword evidence="4" id="KW-0862">Zinc</keyword>
<dbReference type="SMART" id="SM00849">
    <property type="entry name" value="Lactamase_B"/>
    <property type="match status" value="1"/>
</dbReference>
<dbReference type="KEGG" id="ahe:Arch_1358"/>
<dbReference type="STRING" id="644284.Arch_1358"/>
<dbReference type="InterPro" id="IPR036866">
    <property type="entry name" value="RibonucZ/Hydroxyglut_hydro"/>
</dbReference>
<evidence type="ECO:0000256" key="4">
    <source>
        <dbReference type="ARBA" id="ARBA00022833"/>
    </source>
</evidence>
<dbReference type="HOGENOM" id="CLU_030571_5_3_11"/>
<keyword evidence="3" id="KW-0378">Hydrolase</keyword>
<dbReference type="InterPro" id="IPR051453">
    <property type="entry name" value="MBL_Glyoxalase_II"/>
</dbReference>
<evidence type="ECO:0000256" key="2">
    <source>
        <dbReference type="ARBA" id="ARBA00022723"/>
    </source>
</evidence>
<dbReference type="Gene3D" id="3.60.15.10">
    <property type="entry name" value="Ribonuclease Z/Hydroxyacylglutathione hydrolase-like"/>
    <property type="match status" value="1"/>
</dbReference>